<dbReference type="PANTHER" id="PTHR15453:SF8">
    <property type="entry name" value="TUMOR SUPPRESSOR CANDIDATE 2"/>
    <property type="match status" value="1"/>
</dbReference>
<feature type="compositionally biased region" description="Basic and acidic residues" evidence="1">
    <location>
        <begin position="25"/>
        <end position="40"/>
    </location>
</feature>
<dbReference type="AlphaFoldDB" id="A0A2H8TFA3"/>
<gene>
    <name evidence="2" type="primary">Tusc2</name>
</gene>
<feature type="region of interest" description="Disordered" evidence="1">
    <location>
        <begin position="1"/>
        <end position="45"/>
    </location>
</feature>
<feature type="compositionally biased region" description="Polar residues" evidence="1">
    <location>
        <begin position="8"/>
        <end position="24"/>
    </location>
</feature>
<reference evidence="2" key="1">
    <citation type="submission" date="2017-10" db="EMBL/GenBank/DDBJ databases">
        <title>Transcriptome Assembly of Sugarcane Aphid Adults.</title>
        <authorList>
            <person name="Scully E.D."/>
            <person name="Palmer N.A."/>
            <person name="Geib S.M."/>
            <person name="Sarath G."/>
            <person name="Sattler S.E."/>
        </authorList>
    </citation>
    <scope>NUCLEOTIDE SEQUENCE</scope>
    <source>
        <tissue evidence="2">Whole body</tissue>
    </source>
</reference>
<evidence type="ECO:0000313" key="2">
    <source>
        <dbReference type="EMBL" id="MBW12392.1"/>
    </source>
</evidence>
<dbReference type="InterPro" id="IPR029393">
    <property type="entry name" value="FUS1"/>
</dbReference>
<protein>
    <submittedName>
        <fullName evidence="2">Tumor suppressor candidate 2</fullName>
    </submittedName>
</protein>
<accession>A0A2H8TFA3</accession>
<dbReference type="OrthoDB" id="9025707at2759"/>
<name>A0A2H8TFA3_9HEMI</name>
<organism evidence="2">
    <name type="scientific">Melanaphis sacchari</name>
    <dbReference type="NCBI Taxonomy" id="742174"/>
    <lineage>
        <taxon>Eukaryota</taxon>
        <taxon>Metazoa</taxon>
        <taxon>Ecdysozoa</taxon>
        <taxon>Arthropoda</taxon>
        <taxon>Hexapoda</taxon>
        <taxon>Insecta</taxon>
        <taxon>Pterygota</taxon>
        <taxon>Neoptera</taxon>
        <taxon>Paraneoptera</taxon>
        <taxon>Hemiptera</taxon>
        <taxon>Sternorrhyncha</taxon>
        <taxon>Aphidomorpha</taxon>
        <taxon>Aphidoidea</taxon>
        <taxon>Aphididae</taxon>
        <taxon>Aphidini</taxon>
        <taxon>Melanaphis</taxon>
    </lineage>
</organism>
<dbReference type="EMBL" id="GFXV01000587">
    <property type="protein sequence ID" value="MBW12392.1"/>
    <property type="molecule type" value="Transcribed_RNA"/>
</dbReference>
<sequence length="123" mass="14259">MGGKTTKLFRSSPQPSTNVQTDNDSPYHEYHKNYDNHDIQQPDDTVMKNPISPFVYYRRGSMYIDEDGDIAHEFYVETKIGSKLTLKQISNQHLKPQGDVPLDVPCLRNDYPVVLLDQNRMKE</sequence>
<dbReference type="GO" id="GO:0005739">
    <property type="term" value="C:mitochondrion"/>
    <property type="evidence" value="ECO:0007669"/>
    <property type="project" value="TreeGrafter"/>
</dbReference>
<dbReference type="GO" id="GO:0051881">
    <property type="term" value="P:regulation of mitochondrial membrane potential"/>
    <property type="evidence" value="ECO:0007669"/>
    <property type="project" value="TreeGrafter"/>
</dbReference>
<proteinExistence type="predicted"/>
<evidence type="ECO:0000256" key="1">
    <source>
        <dbReference type="SAM" id="MobiDB-lite"/>
    </source>
</evidence>
<dbReference type="PANTHER" id="PTHR15453">
    <property type="entry name" value="TUMOR SUPPRESSOR CANDIDATE 2"/>
    <property type="match status" value="1"/>
</dbReference>
<dbReference type="Pfam" id="PF15000">
    <property type="entry name" value="TUSC2"/>
    <property type="match status" value="1"/>
</dbReference>